<reference evidence="1" key="1">
    <citation type="submission" date="2018-02" db="EMBL/GenBank/DDBJ databases">
        <title>Rhizophora mucronata_Transcriptome.</title>
        <authorList>
            <person name="Meera S.P."/>
            <person name="Sreeshan A."/>
            <person name="Augustine A."/>
        </authorList>
    </citation>
    <scope>NUCLEOTIDE SEQUENCE</scope>
    <source>
        <tissue evidence="1">Leaf</tissue>
    </source>
</reference>
<keyword evidence="1" id="KW-0238">DNA-binding</keyword>
<dbReference type="AlphaFoldDB" id="A0A2P2JP12"/>
<organism evidence="1">
    <name type="scientific">Rhizophora mucronata</name>
    <name type="common">Asiatic mangrove</name>
    <dbReference type="NCBI Taxonomy" id="61149"/>
    <lineage>
        <taxon>Eukaryota</taxon>
        <taxon>Viridiplantae</taxon>
        <taxon>Streptophyta</taxon>
        <taxon>Embryophyta</taxon>
        <taxon>Tracheophyta</taxon>
        <taxon>Spermatophyta</taxon>
        <taxon>Magnoliopsida</taxon>
        <taxon>eudicotyledons</taxon>
        <taxon>Gunneridae</taxon>
        <taxon>Pentapetalae</taxon>
        <taxon>rosids</taxon>
        <taxon>fabids</taxon>
        <taxon>Malpighiales</taxon>
        <taxon>Rhizophoraceae</taxon>
        <taxon>Rhizophora</taxon>
    </lineage>
</organism>
<evidence type="ECO:0000313" key="1">
    <source>
        <dbReference type="EMBL" id="MBW95204.1"/>
    </source>
</evidence>
<keyword evidence="1" id="KW-0378">Hydrolase</keyword>
<dbReference type="GO" id="GO:0003677">
    <property type="term" value="F:DNA binding"/>
    <property type="evidence" value="ECO:0007669"/>
    <property type="project" value="UniProtKB-KW"/>
</dbReference>
<keyword evidence="1" id="KW-0547">Nucleotide-binding</keyword>
<name>A0A2P2JP12_RHIMU</name>
<proteinExistence type="predicted"/>
<protein>
    <submittedName>
        <fullName evidence="1">Chromodomain-helicase-DNA-binding protein 1-like</fullName>
    </submittedName>
</protein>
<keyword evidence="1" id="KW-0067">ATP-binding</keyword>
<keyword evidence="1" id="KW-0347">Helicase</keyword>
<accession>A0A2P2JP12</accession>
<dbReference type="EMBL" id="GGEC01014721">
    <property type="protein sequence ID" value="MBW95204.1"/>
    <property type="molecule type" value="Transcribed_RNA"/>
</dbReference>
<sequence>MEFEKENPDRPMLCHKLSKAHQNNAMAPVKYQMMRNAPLCGHTLNCADCTDVVCHQHTVELLVLGRICASLTPNHLSHLEDTISKMVQVTSDELSDNL</sequence>
<dbReference type="GO" id="GO:0004386">
    <property type="term" value="F:helicase activity"/>
    <property type="evidence" value="ECO:0007669"/>
    <property type="project" value="UniProtKB-KW"/>
</dbReference>